<evidence type="ECO:0000259" key="1">
    <source>
        <dbReference type="Pfam" id="PF24957"/>
    </source>
</evidence>
<gene>
    <name evidence="2" type="ORF">BK798_00595</name>
</gene>
<dbReference type="EMBL" id="CP017803">
    <property type="protein sequence ID" value="ATZ59014.1"/>
    <property type="molecule type" value="Genomic_DNA"/>
</dbReference>
<accession>A0A2H4U4H7</accession>
<reference evidence="2 3" key="1">
    <citation type="submission" date="2016-10" db="EMBL/GenBank/DDBJ databases">
        <authorList>
            <person name="Varghese N."/>
        </authorList>
    </citation>
    <scope>NUCLEOTIDE SEQUENCE [LARGE SCALE GENOMIC DNA]</scope>
    <source>
        <strain evidence="2 3">KB11</strain>
    </source>
</reference>
<protein>
    <recommendedName>
        <fullName evidence="1">DISARM protein DrmE C-terminal domain-containing protein</fullName>
    </recommendedName>
</protein>
<dbReference type="InterPro" id="IPR056666">
    <property type="entry name" value="DrmE_C"/>
</dbReference>
<dbReference type="RefSeq" id="WP_100815140.1">
    <property type="nucleotide sequence ID" value="NZ_CP017803.1"/>
</dbReference>
<name>A0A2H4U4H7_METSM</name>
<sequence length="868" mass="101425">MKQWKKVFDYSIIAQSKDKGDYRNSCLVNHQDLSENVLSPITNLTLNALVKIFNSDKNLIINFPKKILKPIPLIAYMFSEMTSKSVLVFTAGNINNKKDLIRIHNDNFYLLNMVNKWGNGANLYENCSMGYLKRKGELSYKFFLPHANVAYKQYLNKNLNSILGDENKPKIVLMGSSSLTSITNTINRISVDNNDLNDDNINNNINLDIGCIIFENADKYFSSKYNAEFFVKWLNKNVNSNIKAIFHFSNHDLHYMDHIKELTQAKVISFNGGVIKNNDILIESSLNYYEHIDNLDIVSRYNLDDKTDYDFDSKIILDDVKLEKGNLDYFTDSASKLTEFINDDEIGINSLYFNAQKLFLDLNNLTINPSFLKFQIKYNNSFSYVTVSQFIDLFNDNLKYESEHNRVYLRKYLSLLSQFYQEILKRKRFHEPNSYNNIGKDYRICEVIENKEKYFGNDNDVIIGTFYNTEPGILSNQLKQYSNVEVKYMGNLIKEYSDSSNFNLLLPGFVPPKFLSELYKDYSKIFILNYDGFNRRNIIQQINSIEKPSINDEIKVMGYFLELYDYIGISSDNAFIKNYKKRLEKELNYNDDSKILFSKPLDDVIEYNKYEENETENYNDYLEIIKNIEKRISSNQSTPNLISYNSNSNQYLNLKTVDLELVISNSNEHVKKTVPAKNKYLHFKDYGALEEAFEIKAEDLSKGDYVIILDNEKISFIDLFVEIFKLEENIDKNLAEYWKDKISIFVEDNNLSYGEFHELYKKEGGQMGIQTIKNWLKGRNISTRDYKNDLLCLSKVMDDDFLLNNIDIMGEEFRKIKAMHIAMGRNLKVIMKGIIVDDFSLNYDSLSLEEQTMHNIIKNSVYQVISVK</sequence>
<dbReference type="AlphaFoldDB" id="A0A2H4U4H7"/>
<evidence type="ECO:0000313" key="2">
    <source>
        <dbReference type="EMBL" id="ATZ59014.1"/>
    </source>
</evidence>
<dbReference type="GeneID" id="35117832"/>
<dbReference type="Proteomes" id="UP000232133">
    <property type="component" value="Chromosome"/>
</dbReference>
<evidence type="ECO:0000313" key="3">
    <source>
        <dbReference type="Proteomes" id="UP000232133"/>
    </source>
</evidence>
<organism evidence="2 3">
    <name type="scientific">Methanobrevibacter smithii</name>
    <dbReference type="NCBI Taxonomy" id="2173"/>
    <lineage>
        <taxon>Archaea</taxon>
        <taxon>Methanobacteriati</taxon>
        <taxon>Methanobacteriota</taxon>
        <taxon>Methanomada group</taxon>
        <taxon>Methanobacteria</taxon>
        <taxon>Methanobacteriales</taxon>
        <taxon>Methanobacteriaceae</taxon>
        <taxon>Methanobrevibacter</taxon>
    </lineage>
</organism>
<feature type="domain" description="DISARM protein DrmE C-terminal" evidence="1">
    <location>
        <begin position="695"/>
        <end position="830"/>
    </location>
</feature>
<dbReference type="Pfam" id="PF24957">
    <property type="entry name" value="DrmE_C"/>
    <property type="match status" value="1"/>
</dbReference>
<proteinExistence type="predicted"/>